<dbReference type="GO" id="GO:0005886">
    <property type="term" value="C:plasma membrane"/>
    <property type="evidence" value="ECO:0007669"/>
    <property type="project" value="UniProtKB-SubCell"/>
</dbReference>
<dbReference type="PANTHER" id="PTHR42920:SF5">
    <property type="entry name" value="EAMA DOMAIN-CONTAINING PROTEIN"/>
    <property type="match status" value="1"/>
</dbReference>
<dbReference type="InterPro" id="IPR037185">
    <property type="entry name" value="EmrE-like"/>
</dbReference>
<feature type="transmembrane region" description="Helical" evidence="7">
    <location>
        <begin position="43"/>
        <end position="61"/>
    </location>
</feature>
<keyword evidence="6 7" id="KW-0472">Membrane</keyword>
<feature type="transmembrane region" description="Helical" evidence="7">
    <location>
        <begin position="240"/>
        <end position="258"/>
    </location>
</feature>
<accession>A0A1H3YBP6</accession>
<keyword evidence="10" id="KW-1185">Reference proteome</keyword>
<evidence type="ECO:0000259" key="8">
    <source>
        <dbReference type="Pfam" id="PF00892"/>
    </source>
</evidence>
<feature type="transmembrane region" description="Helical" evidence="7">
    <location>
        <begin position="264"/>
        <end position="282"/>
    </location>
</feature>
<dbReference type="AlphaFoldDB" id="A0A1H3YBP6"/>
<keyword evidence="4 7" id="KW-0812">Transmembrane</keyword>
<evidence type="ECO:0000256" key="6">
    <source>
        <dbReference type="ARBA" id="ARBA00023136"/>
    </source>
</evidence>
<dbReference type="Proteomes" id="UP000199288">
    <property type="component" value="Unassembled WGS sequence"/>
</dbReference>
<evidence type="ECO:0000256" key="7">
    <source>
        <dbReference type="SAM" id="Phobius"/>
    </source>
</evidence>
<gene>
    <name evidence="9" type="ORF">SAMN02910418_00901</name>
</gene>
<feature type="transmembrane region" description="Helical" evidence="7">
    <location>
        <begin position="129"/>
        <end position="150"/>
    </location>
</feature>
<dbReference type="SUPFAM" id="SSF103481">
    <property type="entry name" value="Multidrug resistance efflux transporter EmrE"/>
    <property type="match status" value="2"/>
</dbReference>
<dbReference type="OrthoDB" id="3182968at2"/>
<protein>
    <submittedName>
        <fullName evidence="9">EamA domain-containing membrane protein RarD</fullName>
    </submittedName>
</protein>
<evidence type="ECO:0000313" key="10">
    <source>
        <dbReference type="Proteomes" id="UP000199288"/>
    </source>
</evidence>
<proteinExistence type="inferred from homology"/>
<comment type="subcellular location">
    <subcellularLocation>
        <location evidence="1">Cell membrane</location>
        <topology evidence="1">Multi-pass membrane protein</topology>
    </subcellularLocation>
</comment>
<evidence type="ECO:0000256" key="2">
    <source>
        <dbReference type="ARBA" id="ARBA00007362"/>
    </source>
</evidence>
<evidence type="ECO:0000256" key="4">
    <source>
        <dbReference type="ARBA" id="ARBA00022692"/>
    </source>
</evidence>
<evidence type="ECO:0000256" key="5">
    <source>
        <dbReference type="ARBA" id="ARBA00022989"/>
    </source>
</evidence>
<comment type="similarity">
    <text evidence="2">Belongs to the EamA transporter family.</text>
</comment>
<feature type="transmembrane region" description="Helical" evidence="7">
    <location>
        <begin position="12"/>
        <end position="31"/>
    </location>
</feature>
<dbReference type="RefSeq" id="WP_092562718.1">
    <property type="nucleotide sequence ID" value="NZ_FNQV01000004.1"/>
</dbReference>
<organism evidence="9 10">
    <name type="scientific">Bowdeniella nasicola</name>
    <dbReference type="NCBI Taxonomy" id="208480"/>
    <lineage>
        <taxon>Bacteria</taxon>
        <taxon>Bacillati</taxon>
        <taxon>Actinomycetota</taxon>
        <taxon>Actinomycetes</taxon>
        <taxon>Actinomycetales</taxon>
        <taxon>Actinomycetaceae</taxon>
        <taxon>Bowdeniella</taxon>
    </lineage>
</organism>
<dbReference type="PANTHER" id="PTHR42920">
    <property type="entry name" value="OS03G0707200 PROTEIN-RELATED"/>
    <property type="match status" value="1"/>
</dbReference>
<name>A0A1H3YBP6_9ACTO</name>
<reference evidence="10" key="1">
    <citation type="submission" date="2016-10" db="EMBL/GenBank/DDBJ databases">
        <authorList>
            <person name="Varghese N."/>
            <person name="Submissions S."/>
        </authorList>
    </citation>
    <scope>NUCLEOTIDE SEQUENCE [LARGE SCALE GENOMIC DNA]</scope>
    <source>
        <strain evidence="10">KPR-1</strain>
    </source>
</reference>
<dbReference type="Pfam" id="PF00892">
    <property type="entry name" value="EamA"/>
    <property type="match status" value="2"/>
</dbReference>
<feature type="transmembrane region" description="Helical" evidence="7">
    <location>
        <begin position="181"/>
        <end position="202"/>
    </location>
</feature>
<evidence type="ECO:0000256" key="3">
    <source>
        <dbReference type="ARBA" id="ARBA00022475"/>
    </source>
</evidence>
<evidence type="ECO:0000313" key="9">
    <source>
        <dbReference type="EMBL" id="SEA08338.1"/>
    </source>
</evidence>
<sequence length="296" mass="30939">MSCLAASRPAIVPVLALLAVTAIWGSTFFLIKDLLATVPPLDFLGVRFAVAALFMVAIWWRRLAAQSREAWRNGLALGAIYALAQIAQTWGLERTPASVSGFVTGMYVVLTPIVVWAMTRISIPRTTQLAVLIATIGLGVLSLKGFSLGIGESATLLGAALYALHIVLLGRWAVGMDAIALAGMQMISLAAICLIGALPGGVSVPPSAGGWASLLYMAIAASIGALVLQTWAQARISASRAAIIMTAEPVFAAAFAVAFGGEHVTGRLLAGGALIYLAMHIAERPPKWLARVLARQ</sequence>
<feature type="transmembrane region" description="Helical" evidence="7">
    <location>
        <begin position="208"/>
        <end position="228"/>
    </location>
</feature>
<dbReference type="InterPro" id="IPR000620">
    <property type="entry name" value="EamA_dom"/>
</dbReference>
<dbReference type="EMBL" id="FNQV01000004">
    <property type="protein sequence ID" value="SEA08338.1"/>
    <property type="molecule type" value="Genomic_DNA"/>
</dbReference>
<evidence type="ECO:0000256" key="1">
    <source>
        <dbReference type="ARBA" id="ARBA00004651"/>
    </source>
</evidence>
<feature type="transmembrane region" description="Helical" evidence="7">
    <location>
        <begin position="73"/>
        <end position="91"/>
    </location>
</feature>
<feature type="transmembrane region" description="Helical" evidence="7">
    <location>
        <begin position="97"/>
        <end position="117"/>
    </location>
</feature>
<feature type="domain" description="EamA" evidence="8">
    <location>
        <begin position="14"/>
        <end position="142"/>
    </location>
</feature>
<feature type="transmembrane region" description="Helical" evidence="7">
    <location>
        <begin position="156"/>
        <end position="174"/>
    </location>
</feature>
<keyword evidence="5 7" id="KW-1133">Transmembrane helix</keyword>
<dbReference type="InterPro" id="IPR051258">
    <property type="entry name" value="Diverse_Substrate_Transporter"/>
</dbReference>
<keyword evidence="3" id="KW-1003">Cell membrane</keyword>
<feature type="domain" description="EamA" evidence="8">
    <location>
        <begin position="150"/>
        <end position="279"/>
    </location>
</feature>